<feature type="chain" id="PRO_5028803459" evidence="2">
    <location>
        <begin position="24"/>
        <end position="326"/>
    </location>
</feature>
<protein>
    <submittedName>
        <fullName evidence="4">Alpha/beta hydrolase</fullName>
    </submittedName>
</protein>
<feature type="domain" description="BD-FAE-like" evidence="3">
    <location>
        <begin position="77"/>
        <end position="263"/>
    </location>
</feature>
<dbReference type="Proteomes" id="UP000219285">
    <property type="component" value="Chromosome"/>
</dbReference>
<keyword evidence="5" id="KW-1185">Reference proteome</keyword>
<dbReference type="AlphaFoldDB" id="A0A6M4MEQ4"/>
<dbReference type="RefSeq" id="WP_075607597.1">
    <property type="nucleotide sequence ID" value="NZ_CP052766.1"/>
</dbReference>
<evidence type="ECO:0000256" key="2">
    <source>
        <dbReference type="SAM" id="SignalP"/>
    </source>
</evidence>
<feature type="signal peptide" evidence="2">
    <location>
        <begin position="1"/>
        <end position="23"/>
    </location>
</feature>
<evidence type="ECO:0000259" key="3">
    <source>
        <dbReference type="Pfam" id="PF20434"/>
    </source>
</evidence>
<evidence type="ECO:0000313" key="4">
    <source>
        <dbReference type="EMBL" id="QJR81110.1"/>
    </source>
</evidence>
<organism evidence="4 5">
    <name type="scientific">Alteromonas pelagimontana</name>
    <dbReference type="NCBI Taxonomy" id="1858656"/>
    <lineage>
        <taxon>Bacteria</taxon>
        <taxon>Pseudomonadati</taxon>
        <taxon>Pseudomonadota</taxon>
        <taxon>Gammaproteobacteria</taxon>
        <taxon>Alteromonadales</taxon>
        <taxon>Alteromonadaceae</taxon>
        <taxon>Alteromonas/Salinimonas group</taxon>
        <taxon>Alteromonas</taxon>
    </lineage>
</organism>
<dbReference type="Pfam" id="PF20434">
    <property type="entry name" value="BD-FAE"/>
    <property type="match status" value="1"/>
</dbReference>
<dbReference type="KEGG" id="apel:CA267_010130"/>
<reference evidence="4 5" key="2">
    <citation type="submission" date="2020-04" db="EMBL/GenBank/DDBJ databases">
        <title>Complete genome sequence of Alteromonas pelagimontana 5.12T.</title>
        <authorList>
            <person name="Sinha R.K."/>
            <person name="Krishnan K.P."/>
            <person name="Kurian J.P."/>
        </authorList>
    </citation>
    <scope>NUCLEOTIDE SEQUENCE [LARGE SCALE GENOMIC DNA]</scope>
    <source>
        <strain evidence="4 5">5.12</strain>
    </source>
</reference>
<dbReference type="SUPFAM" id="SSF53474">
    <property type="entry name" value="alpha/beta-Hydrolases"/>
    <property type="match status" value="1"/>
</dbReference>
<sequence length="326" mass="36374">MSFSSSLPIAICLSALLTASTVAKDFTVDDSYSVSQRYYNNIESHPELVWPTLNFEQGQQVMFDRRYKVANDRELHLDIFLPAKAKPSKQAVMLIHGGGWRSGNKSHFYTLANLLAQRGYVVITPEYRLSVEAPYPAGLVDINDALVWVKENAQQFNIAPDSIALGGGSSGGHMAGLLGNTANQTWFKGSESDADTRVNAVIDLDGVLDFTHPLAIANENKNKEKSAAGLWFGGAMEDTLEKWEQASTAKHIHQQSPPMLIISSGQMRFTAGKDTVLEKLDRFGIINQYFQYEDNIHTYWLFDPYVTETADRIDAFLTRIAQQEKE</sequence>
<dbReference type="PANTHER" id="PTHR48081">
    <property type="entry name" value="AB HYDROLASE SUPERFAMILY PROTEIN C4A8.06C"/>
    <property type="match status" value="1"/>
</dbReference>
<keyword evidence="1 4" id="KW-0378">Hydrolase</keyword>
<gene>
    <name evidence="4" type="ORF">CA267_010130</name>
</gene>
<name>A0A6M4MEQ4_9ALTE</name>
<dbReference type="InterPro" id="IPR029058">
    <property type="entry name" value="AB_hydrolase_fold"/>
</dbReference>
<dbReference type="InterPro" id="IPR049492">
    <property type="entry name" value="BD-FAE-like_dom"/>
</dbReference>
<evidence type="ECO:0000313" key="5">
    <source>
        <dbReference type="Proteomes" id="UP000219285"/>
    </source>
</evidence>
<dbReference type="Gene3D" id="3.40.50.1820">
    <property type="entry name" value="alpha/beta hydrolase"/>
    <property type="match status" value="1"/>
</dbReference>
<dbReference type="GO" id="GO:0016787">
    <property type="term" value="F:hydrolase activity"/>
    <property type="evidence" value="ECO:0007669"/>
    <property type="project" value="UniProtKB-KW"/>
</dbReference>
<accession>A0A6M4MEQ4</accession>
<dbReference type="OrthoDB" id="9771666at2"/>
<proteinExistence type="predicted"/>
<evidence type="ECO:0000256" key="1">
    <source>
        <dbReference type="ARBA" id="ARBA00022801"/>
    </source>
</evidence>
<reference evidence="5" key="1">
    <citation type="submission" date="2014-12" db="EMBL/GenBank/DDBJ databases">
        <title>Complete genome sequence of a multi-drug resistant Klebsiella pneumoniae.</title>
        <authorList>
            <person name="Hua X."/>
            <person name="Chen Q."/>
            <person name="Li X."/>
            <person name="Feng Y."/>
            <person name="Ruan Z."/>
            <person name="Yu Y."/>
        </authorList>
    </citation>
    <scope>NUCLEOTIDE SEQUENCE [LARGE SCALE GENOMIC DNA]</scope>
    <source>
        <strain evidence="5">5.12</strain>
    </source>
</reference>
<dbReference type="InterPro" id="IPR050300">
    <property type="entry name" value="GDXG_lipolytic_enzyme"/>
</dbReference>
<keyword evidence="2" id="KW-0732">Signal</keyword>
<dbReference type="EMBL" id="CP052766">
    <property type="protein sequence ID" value="QJR81110.1"/>
    <property type="molecule type" value="Genomic_DNA"/>
</dbReference>